<keyword evidence="5 12" id="KW-0812">Transmembrane</keyword>
<keyword evidence="15" id="KW-1185">Reference proteome</keyword>
<evidence type="ECO:0000256" key="8">
    <source>
        <dbReference type="ARBA" id="ARBA00022833"/>
    </source>
</evidence>
<feature type="domain" description="Peptidase M50" evidence="13">
    <location>
        <begin position="233"/>
        <end position="306"/>
    </location>
</feature>
<feature type="transmembrane region" description="Helical" evidence="12">
    <location>
        <begin position="39"/>
        <end position="56"/>
    </location>
</feature>
<dbReference type="PANTHER" id="PTHR39188:SF3">
    <property type="entry name" value="STAGE IV SPORULATION PROTEIN FB"/>
    <property type="match status" value="1"/>
</dbReference>
<evidence type="ECO:0000256" key="9">
    <source>
        <dbReference type="ARBA" id="ARBA00022989"/>
    </source>
</evidence>
<dbReference type="EMBL" id="AP025591">
    <property type="protein sequence ID" value="BDG02455.1"/>
    <property type="molecule type" value="Genomic_DNA"/>
</dbReference>
<accession>A0ABM7WSJ7</accession>
<evidence type="ECO:0000256" key="1">
    <source>
        <dbReference type="ARBA" id="ARBA00001947"/>
    </source>
</evidence>
<dbReference type="Pfam" id="PF02163">
    <property type="entry name" value="Peptidase_M50"/>
    <property type="match status" value="1"/>
</dbReference>
<keyword evidence="4" id="KW-0645">Protease</keyword>
<evidence type="ECO:0000256" key="10">
    <source>
        <dbReference type="ARBA" id="ARBA00023049"/>
    </source>
</evidence>
<dbReference type="CDD" id="cd06160">
    <property type="entry name" value="S2P-M50_like_2"/>
    <property type="match status" value="1"/>
</dbReference>
<evidence type="ECO:0000256" key="2">
    <source>
        <dbReference type="ARBA" id="ARBA00004141"/>
    </source>
</evidence>
<evidence type="ECO:0000256" key="6">
    <source>
        <dbReference type="ARBA" id="ARBA00022723"/>
    </source>
</evidence>
<feature type="transmembrane region" description="Helical" evidence="12">
    <location>
        <begin position="313"/>
        <end position="332"/>
    </location>
</feature>
<proteinExistence type="inferred from homology"/>
<keyword evidence="9 12" id="KW-1133">Transmembrane helix</keyword>
<protein>
    <recommendedName>
        <fullName evidence="13">Peptidase M50 domain-containing protein</fullName>
    </recommendedName>
</protein>
<feature type="transmembrane region" description="Helical" evidence="12">
    <location>
        <begin position="285"/>
        <end position="307"/>
    </location>
</feature>
<keyword evidence="6" id="KW-0479">Metal-binding</keyword>
<comment type="subcellular location">
    <subcellularLocation>
        <location evidence="2">Membrane</location>
        <topology evidence="2">Multi-pass membrane protein</topology>
    </subcellularLocation>
</comment>
<evidence type="ECO:0000256" key="11">
    <source>
        <dbReference type="ARBA" id="ARBA00023136"/>
    </source>
</evidence>
<dbReference type="Proteomes" id="UP001162891">
    <property type="component" value="Chromosome"/>
</dbReference>
<keyword evidence="10" id="KW-0482">Metalloprotease</keyword>
<comment type="cofactor">
    <cofactor evidence="1">
        <name>Zn(2+)</name>
        <dbReference type="ChEBI" id="CHEBI:29105"/>
    </cofactor>
</comment>
<sequence>MEPAVFRPALRNVLPVVIAGAAGGAFLAFLAAIPPERALVGGGILGVVATLVTLAVRQLGGVRAVATARGLAVLGRDAPLDARWEELRVGFGESACHDRAPQRYAIVADARGRSFAFGDLAGQGACAKVRGLDGDEVEVVDLRDAPLLLALVVQRTPAWDVLPPGLVAPPLDARAVPEPGAAPQADRPRSGGVGLMGLLAKLGGTVLKALKTANLGWAAASVATYAYVFSWKFALVLLFQLFVHEYGHVHAMRRTGMRVRGMYFIPFLGAVAVSEDAFTSRRQQVYVALNGPLWGSALALVPAALWVWTRQPAFAAVAAWWALINLFNLIPVAPLDGGRAMQALAFSFSSILGVALTVLGLGAAVVVGTHFGYGLVWLVAILGAMELAGEVQARAGGRALRLLPERARFGREHFRWLRAVVGPPLGAPSEAFYLRDLERVEKASRAAPLSTRQLAAWGLAYAALAAGLLALVHFLGQVPGAEAAARILS</sequence>
<feature type="transmembrane region" description="Helical" evidence="12">
    <location>
        <begin position="371"/>
        <end position="388"/>
    </location>
</feature>
<feature type="transmembrane region" description="Helical" evidence="12">
    <location>
        <begin position="261"/>
        <end position="278"/>
    </location>
</feature>
<feature type="transmembrane region" description="Helical" evidence="12">
    <location>
        <begin position="12"/>
        <end position="33"/>
    </location>
</feature>
<evidence type="ECO:0000313" key="14">
    <source>
        <dbReference type="EMBL" id="BDG02455.1"/>
    </source>
</evidence>
<keyword evidence="11 12" id="KW-0472">Membrane</keyword>
<feature type="transmembrane region" description="Helical" evidence="12">
    <location>
        <begin position="344"/>
        <end position="365"/>
    </location>
</feature>
<evidence type="ECO:0000256" key="7">
    <source>
        <dbReference type="ARBA" id="ARBA00022801"/>
    </source>
</evidence>
<comment type="similarity">
    <text evidence="3">Belongs to the peptidase M50B family.</text>
</comment>
<organism evidence="14 15">
    <name type="scientific">Anaeromyxobacter oryzae</name>
    <dbReference type="NCBI Taxonomy" id="2918170"/>
    <lineage>
        <taxon>Bacteria</taxon>
        <taxon>Pseudomonadati</taxon>
        <taxon>Myxococcota</taxon>
        <taxon>Myxococcia</taxon>
        <taxon>Myxococcales</taxon>
        <taxon>Cystobacterineae</taxon>
        <taxon>Anaeromyxobacteraceae</taxon>
        <taxon>Anaeromyxobacter</taxon>
    </lineage>
</organism>
<keyword evidence="8" id="KW-0862">Zinc</keyword>
<gene>
    <name evidence="14" type="ORF">AMOR_14510</name>
</gene>
<evidence type="ECO:0000259" key="13">
    <source>
        <dbReference type="Pfam" id="PF02163"/>
    </source>
</evidence>
<evidence type="ECO:0000256" key="3">
    <source>
        <dbReference type="ARBA" id="ARBA00007931"/>
    </source>
</evidence>
<evidence type="ECO:0000256" key="5">
    <source>
        <dbReference type="ARBA" id="ARBA00022692"/>
    </source>
</evidence>
<dbReference type="InterPro" id="IPR008915">
    <property type="entry name" value="Peptidase_M50"/>
</dbReference>
<feature type="transmembrane region" description="Helical" evidence="12">
    <location>
        <begin position="454"/>
        <end position="476"/>
    </location>
</feature>
<evidence type="ECO:0000256" key="4">
    <source>
        <dbReference type="ARBA" id="ARBA00022670"/>
    </source>
</evidence>
<name>A0ABM7WSJ7_9BACT</name>
<keyword evidence="7" id="KW-0378">Hydrolase</keyword>
<evidence type="ECO:0000256" key="12">
    <source>
        <dbReference type="SAM" id="Phobius"/>
    </source>
</evidence>
<reference evidence="15" key="1">
    <citation type="journal article" date="2022" name="Int. J. Syst. Evol. Microbiol.">
        <title>Anaeromyxobacter oryzae sp. nov., Anaeromyxobacter diazotrophicus sp. nov. and Anaeromyxobacter paludicola sp. nov., isolated from paddy soils.</title>
        <authorList>
            <person name="Itoh H."/>
            <person name="Xu Z."/>
            <person name="Mise K."/>
            <person name="Masuda Y."/>
            <person name="Ushijima N."/>
            <person name="Hayakawa C."/>
            <person name="Shiratori Y."/>
            <person name="Senoo K."/>
        </authorList>
    </citation>
    <scope>NUCLEOTIDE SEQUENCE [LARGE SCALE GENOMIC DNA]</scope>
    <source>
        <strain evidence="15">Red232</strain>
    </source>
</reference>
<dbReference type="PANTHER" id="PTHR39188">
    <property type="entry name" value="MEMBRANE-ASSOCIATED ZINC METALLOPROTEASE M50B"/>
    <property type="match status" value="1"/>
</dbReference>
<feature type="transmembrane region" description="Helical" evidence="12">
    <location>
        <begin position="217"/>
        <end position="241"/>
    </location>
</feature>
<evidence type="ECO:0000313" key="15">
    <source>
        <dbReference type="Proteomes" id="UP001162891"/>
    </source>
</evidence>
<dbReference type="RefSeq" id="WP_248360118.1">
    <property type="nucleotide sequence ID" value="NZ_AP025591.1"/>
</dbReference>